<evidence type="ECO:0000256" key="3">
    <source>
        <dbReference type="ARBA" id="ARBA00022741"/>
    </source>
</evidence>
<dbReference type="EMBL" id="BMQS01000004">
    <property type="protein sequence ID" value="GGT90207.1"/>
    <property type="molecule type" value="Genomic_DNA"/>
</dbReference>
<reference evidence="8" key="2">
    <citation type="submission" date="2018-04" db="EMBL/GenBank/DDBJ databases">
        <title>Complete genome sequence of Sulfodiicoccus acidiphilus strain HS-1.</title>
        <authorList>
            <person name="Sakai H.D."/>
            <person name="Kurosawa N."/>
        </authorList>
    </citation>
    <scope>NUCLEOTIDE SEQUENCE [LARGE SCALE GENOMIC DNA]</scope>
    <source>
        <strain evidence="8">HS-1</strain>
    </source>
</reference>
<organism evidence="6 8">
    <name type="scientific">Sulfodiicoccus acidiphilus</name>
    <dbReference type="NCBI Taxonomy" id="1670455"/>
    <lineage>
        <taxon>Archaea</taxon>
        <taxon>Thermoproteota</taxon>
        <taxon>Thermoprotei</taxon>
        <taxon>Sulfolobales</taxon>
        <taxon>Sulfolobaceae</taxon>
        <taxon>Sulfodiicoccus</taxon>
    </lineage>
</organism>
<reference evidence="6" key="3">
    <citation type="journal article" date="2019" name="BMC Res. Notes">
        <title>Complete genome sequence of the Sulfodiicoccus acidiphilus strain HS-1T, the first crenarchaeon that lacks polB3, isolated from an acidic hot spring in Ohwaku-dani, Hakone, Japan.</title>
        <authorList>
            <person name="Sakai H.D."/>
            <person name="Kurosawa N."/>
        </authorList>
    </citation>
    <scope>NUCLEOTIDE SEQUENCE</scope>
    <source>
        <strain evidence="6">HS-1</strain>
    </source>
</reference>
<dbReference type="Gene3D" id="3.40.50.300">
    <property type="entry name" value="P-loop containing nucleotide triphosphate hydrolases"/>
    <property type="match status" value="1"/>
</dbReference>
<dbReference type="Proteomes" id="UP000616143">
    <property type="component" value="Unassembled WGS sequence"/>
</dbReference>
<evidence type="ECO:0000256" key="4">
    <source>
        <dbReference type="ARBA" id="ARBA00022840"/>
    </source>
</evidence>
<dbReference type="PANTHER" id="PTHR43335">
    <property type="entry name" value="ABC TRANSPORTER, ATP-BINDING PROTEIN"/>
    <property type="match status" value="1"/>
</dbReference>
<gene>
    <name evidence="7" type="ORF">GCM10007116_04990</name>
    <name evidence="6" type="ORF">HS1genome_0722</name>
</gene>
<dbReference type="InterPro" id="IPR003439">
    <property type="entry name" value="ABC_transporter-like_ATP-bd"/>
</dbReference>
<evidence type="ECO:0000313" key="6">
    <source>
        <dbReference type="EMBL" id="BBD72333.1"/>
    </source>
</evidence>
<keyword evidence="2" id="KW-0813">Transport</keyword>
<keyword evidence="4 6" id="KW-0067">ATP-binding</keyword>
<dbReference type="GO" id="GO:0005524">
    <property type="term" value="F:ATP binding"/>
    <property type="evidence" value="ECO:0007669"/>
    <property type="project" value="UniProtKB-KW"/>
</dbReference>
<dbReference type="GeneID" id="38666225"/>
<dbReference type="InterPro" id="IPR027417">
    <property type="entry name" value="P-loop_NTPase"/>
</dbReference>
<dbReference type="Pfam" id="PF00005">
    <property type="entry name" value="ABC_tran"/>
    <property type="match status" value="1"/>
</dbReference>
<dbReference type="GO" id="GO:0016887">
    <property type="term" value="F:ATP hydrolysis activity"/>
    <property type="evidence" value="ECO:0007669"/>
    <property type="project" value="InterPro"/>
</dbReference>
<dbReference type="SMART" id="SM00382">
    <property type="entry name" value="AAA"/>
    <property type="match status" value="1"/>
</dbReference>
<evidence type="ECO:0000256" key="1">
    <source>
        <dbReference type="ARBA" id="ARBA00005417"/>
    </source>
</evidence>
<dbReference type="RefSeq" id="WP_126449665.1">
    <property type="nucleotide sequence ID" value="NZ_AP018553.1"/>
</dbReference>
<keyword evidence="8" id="KW-1185">Reference proteome</keyword>
<evidence type="ECO:0000313" key="8">
    <source>
        <dbReference type="Proteomes" id="UP000276741"/>
    </source>
</evidence>
<evidence type="ECO:0000259" key="5">
    <source>
        <dbReference type="PROSITE" id="PS50893"/>
    </source>
</evidence>
<reference evidence="7" key="4">
    <citation type="submission" date="2020-09" db="EMBL/GenBank/DDBJ databases">
        <authorList>
            <person name="Sun Q."/>
            <person name="Ohkuma M."/>
        </authorList>
    </citation>
    <scope>NUCLEOTIDE SEQUENCE</scope>
    <source>
        <strain evidence="7">JCM 31740</strain>
    </source>
</reference>
<name>A0A348B2D1_9CREN</name>
<dbReference type="AlphaFoldDB" id="A0A348B2D1"/>
<evidence type="ECO:0000256" key="2">
    <source>
        <dbReference type="ARBA" id="ARBA00022448"/>
    </source>
</evidence>
<dbReference type="InterPro" id="IPR003593">
    <property type="entry name" value="AAA+_ATPase"/>
</dbReference>
<keyword evidence="3" id="KW-0547">Nucleotide-binding</keyword>
<dbReference type="Proteomes" id="UP000276741">
    <property type="component" value="Chromosome"/>
</dbReference>
<dbReference type="KEGG" id="sacd:HS1genome_0722"/>
<reference evidence="7" key="1">
    <citation type="journal article" date="2014" name="Int. J. Syst. Evol. Microbiol.">
        <title>Complete genome sequence of Corynebacterium casei LMG S-19264T (=DSM 44701T), isolated from a smear-ripened cheese.</title>
        <authorList>
            <consortium name="US DOE Joint Genome Institute (JGI-PGF)"/>
            <person name="Walter F."/>
            <person name="Albersmeier A."/>
            <person name="Kalinowski J."/>
            <person name="Ruckert C."/>
        </authorList>
    </citation>
    <scope>NUCLEOTIDE SEQUENCE</scope>
    <source>
        <strain evidence="7">JCM 31740</strain>
    </source>
</reference>
<evidence type="ECO:0000313" key="7">
    <source>
        <dbReference type="EMBL" id="GGT90207.1"/>
    </source>
</evidence>
<proteinExistence type="inferred from homology"/>
<protein>
    <submittedName>
        <fullName evidence="6">Antibiotic ABC transporter ATP-binding protein</fullName>
    </submittedName>
</protein>
<feature type="domain" description="ABC transporter" evidence="5">
    <location>
        <begin position="4"/>
        <end position="229"/>
    </location>
</feature>
<sequence>MLAVELIDLRKSYSDRTALNGVTLSINEGKIFSLLGPNGAGKTTLIRSMLGLIYPDSGKVRLLGRNPFREKGVMKRIGYIQELPNLPPFMTGQELLTLSARLRGCGEEEVRSALDEVGMTDHATRKISRYSKGMVQRLALAEAMLCQPELLVMDEPTIGMDPALNSHMREILVKLRKSGATIFYSSHQLDEVRKLSDEVAIMFRGKIFARGTPEEIVRKFVGIRVRVSAENVSEASQVVSNLNYVASFSFNGDKLIVALKEDKRHELLRALMDGGVRVYDFQMEMELEEAYLRAIQEARESG</sequence>
<dbReference type="PANTHER" id="PTHR43335:SF4">
    <property type="entry name" value="ABC TRANSPORTER, ATP-BINDING PROTEIN"/>
    <property type="match status" value="1"/>
</dbReference>
<comment type="similarity">
    <text evidence="1">Belongs to the ABC transporter superfamily.</text>
</comment>
<dbReference type="SUPFAM" id="SSF52540">
    <property type="entry name" value="P-loop containing nucleoside triphosphate hydrolases"/>
    <property type="match status" value="1"/>
</dbReference>
<dbReference type="PROSITE" id="PS50893">
    <property type="entry name" value="ABC_TRANSPORTER_2"/>
    <property type="match status" value="1"/>
</dbReference>
<dbReference type="EMBL" id="AP018553">
    <property type="protein sequence ID" value="BBD72333.1"/>
    <property type="molecule type" value="Genomic_DNA"/>
</dbReference>
<dbReference type="OrthoDB" id="40048at2157"/>
<accession>A0A348B2D1</accession>